<comment type="pathway">
    <text evidence="1">Carbohydrate degradation; glycolysis; D-glyceraldehyde 3-phosphate and glycerone phosphate from D-glucose: step 4/4.</text>
</comment>
<accession>A0ABD3SRQ7</accession>
<keyword evidence="4" id="KW-0324">Glycolysis</keyword>
<reference evidence="6 7" key="1">
    <citation type="submission" date="2024-10" db="EMBL/GenBank/DDBJ databases">
        <title>Updated reference genomes for cyclostephanoid diatoms.</title>
        <authorList>
            <person name="Roberts W.R."/>
            <person name="Alverson A.J."/>
        </authorList>
    </citation>
    <scope>NUCLEOTIDE SEQUENCE [LARGE SCALE GENOMIC DNA]</scope>
    <source>
        <strain evidence="6 7">AJA228-03</strain>
    </source>
</reference>
<proteinExistence type="inferred from homology"/>
<gene>
    <name evidence="6" type="ORF">ACHAXA_005032</name>
</gene>
<protein>
    <recommendedName>
        <fullName evidence="3">fructose-bisphosphate aldolase</fullName>
        <ecNumber evidence="3">4.1.2.13</ecNumber>
    </recommendedName>
</protein>
<dbReference type="EC" id="4.1.2.13" evidence="3"/>
<comment type="similarity">
    <text evidence="2">Belongs to the class I fructose-bisphosphate aldolase family.</text>
</comment>
<evidence type="ECO:0000313" key="6">
    <source>
        <dbReference type="EMBL" id="KAL3827286.1"/>
    </source>
</evidence>
<evidence type="ECO:0000313" key="7">
    <source>
        <dbReference type="Proteomes" id="UP001530377"/>
    </source>
</evidence>
<dbReference type="InterPro" id="IPR000741">
    <property type="entry name" value="FBA_I"/>
</dbReference>
<dbReference type="Proteomes" id="UP001530377">
    <property type="component" value="Unassembled WGS sequence"/>
</dbReference>
<dbReference type="PANTHER" id="PTHR11627">
    <property type="entry name" value="FRUCTOSE-BISPHOSPHATE ALDOLASE"/>
    <property type="match status" value="1"/>
</dbReference>
<name>A0ABD3SRQ7_9STRA</name>
<sequence>KKKSAILQQNRKKILSQVASSNMVREQEKMMERMCHADGFIAALDQSGGSTPGALRRYGVRDDEYEVGGETMLVHVHKMRARIMTSPSFNGDRIIGAILFDDTMKRTIEGVPTADYLWKQKGVVPFLKVDKGLEPEKDGVQLMKPIADLEEICDIAVAHNIFGTKMRSVINRANPSGIKKIVEQQFEFGKKIIDRGLIPILEPEVNIDSPDKSKCEALLLGEIVENLKTLRDDQLLMFKLTLPDVDNLYKVLVTHPSVIRLVALSGGYSRATAVAKLALQHGVIASFSRALTEGLTKDLSQSEFDEMLDKSIDDIFHASKASPHLTPSESTECHEASFHNKCPLLHV</sequence>
<dbReference type="Gene3D" id="3.20.20.70">
    <property type="entry name" value="Aldolase class I"/>
    <property type="match status" value="1"/>
</dbReference>
<dbReference type="NCBIfam" id="NF003784">
    <property type="entry name" value="PRK05377.1"/>
    <property type="match status" value="1"/>
</dbReference>
<evidence type="ECO:0000256" key="3">
    <source>
        <dbReference type="ARBA" id="ARBA00013068"/>
    </source>
</evidence>
<dbReference type="EMBL" id="JALLPB020000005">
    <property type="protein sequence ID" value="KAL3827286.1"/>
    <property type="molecule type" value="Genomic_DNA"/>
</dbReference>
<feature type="non-terminal residue" evidence="6">
    <location>
        <position position="1"/>
    </location>
</feature>
<comment type="caution">
    <text evidence="6">The sequence shown here is derived from an EMBL/GenBank/DDBJ whole genome shotgun (WGS) entry which is preliminary data.</text>
</comment>
<dbReference type="GO" id="GO:0004332">
    <property type="term" value="F:fructose-bisphosphate aldolase activity"/>
    <property type="evidence" value="ECO:0007669"/>
    <property type="project" value="UniProtKB-EC"/>
</dbReference>
<evidence type="ECO:0000256" key="5">
    <source>
        <dbReference type="ARBA" id="ARBA00023239"/>
    </source>
</evidence>
<evidence type="ECO:0000256" key="2">
    <source>
        <dbReference type="ARBA" id="ARBA00010387"/>
    </source>
</evidence>
<evidence type="ECO:0000256" key="4">
    <source>
        <dbReference type="ARBA" id="ARBA00023152"/>
    </source>
</evidence>
<keyword evidence="5" id="KW-0456">Lyase</keyword>
<dbReference type="Pfam" id="PF00274">
    <property type="entry name" value="Glycolytic"/>
    <property type="match status" value="1"/>
</dbReference>
<dbReference type="SUPFAM" id="SSF51569">
    <property type="entry name" value="Aldolase"/>
    <property type="match status" value="1"/>
</dbReference>
<dbReference type="AlphaFoldDB" id="A0ABD3SRQ7"/>
<keyword evidence="7" id="KW-1185">Reference proteome</keyword>
<organism evidence="6 7">
    <name type="scientific">Cyclostephanos tholiformis</name>
    <dbReference type="NCBI Taxonomy" id="382380"/>
    <lineage>
        <taxon>Eukaryota</taxon>
        <taxon>Sar</taxon>
        <taxon>Stramenopiles</taxon>
        <taxon>Ochrophyta</taxon>
        <taxon>Bacillariophyta</taxon>
        <taxon>Coscinodiscophyceae</taxon>
        <taxon>Thalassiosirophycidae</taxon>
        <taxon>Stephanodiscales</taxon>
        <taxon>Stephanodiscaceae</taxon>
        <taxon>Cyclostephanos</taxon>
    </lineage>
</organism>
<dbReference type="GO" id="GO:0006096">
    <property type="term" value="P:glycolytic process"/>
    <property type="evidence" value="ECO:0007669"/>
    <property type="project" value="UniProtKB-KW"/>
</dbReference>
<dbReference type="InterPro" id="IPR013785">
    <property type="entry name" value="Aldolase_TIM"/>
</dbReference>
<evidence type="ECO:0000256" key="1">
    <source>
        <dbReference type="ARBA" id="ARBA00004714"/>
    </source>
</evidence>